<dbReference type="EMBL" id="CP002480">
    <property type="protein sequence ID" value="ADW68683.1"/>
    <property type="molecule type" value="Genomic_DNA"/>
</dbReference>
<dbReference type="KEGG" id="acm:AciX9_1631"/>
<dbReference type="HOGENOM" id="CLU_2508071_0_0_0"/>
<dbReference type="RefSeq" id="WP_013580002.1">
    <property type="nucleotide sequence ID" value="NC_015064.1"/>
</dbReference>
<keyword evidence="2" id="KW-1185">Reference proteome</keyword>
<evidence type="ECO:0000313" key="1">
    <source>
        <dbReference type="EMBL" id="ADW68683.1"/>
    </source>
</evidence>
<name>E8WY56_GRATM</name>
<dbReference type="OrthoDB" id="123290at2"/>
<sequence length="85" mass="9652">MPAPVKQCPGEFSPEIQQLLHDNADRAQWKEHPCALCGQFVNAELKFSKWLPLRHWPSVNYAALRNKAAQKKARPTPTPKPVLQP</sequence>
<protein>
    <submittedName>
        <fullName evidence="1">Uncharacterized protein</fullName>
    </submittedName>
</protein>
<dbReference type="STRING" id="1198114.AciX9_1631"/>
<evidence type="ECO:0000313" key="2">
    <source>
        <dbReference type="Proteomes" id="UP000000343"/>
    </source>
</evidence>
<reference evidence="2" key="1">
    <citation type="submission" date="2011-01" db="EMBL/GenBank/DDBJ databases">
        <title>Complete sequence of chromosome of Acidobacterium sp. MP5ACTX9.</title>
        <authorList>
            <consortium name="US DOE Joint Genome Institute"/>
            <person name="Lucas S."/>
            <person name="Copeland A."/>
            <person name="Lapidus A."/>
            <person name="Cheng J.-F."/>
            <person name="Goodwin L."/>
            <person name="Pitluck S."/>
            <person name="Teshima H."/>
            <person name="Detter J.C."/>
            <person name="Han C."/>
            <person name="Tapia R."/>
            <person name="Land M."/>
            <person name="Hauser L."/>
            <person name="Kyrpides N."/>
            <person name="Ivanova N."/>
            <person name="Ovchinnikova G."/>
            <person name="Pagani I."/>
            <person name="Rawat S.R."/>
            <person name="Mannisto M."/>
            <person name="Haggblom M.M."/>
            <person name="Woyke T."/>
        </authorList>
    </citation>
    <scope>NUCLEOTIDE SEQUENCE [LARGE SCALE GENOMIC DNA]</scope>
    <source>
        <strain evidence="2">MP5ACTX9</strain>
    </source>
</reference>
<gene>
    <name evidence="1" type="ordered locus">AciX9_1631</name>
</gene>
<dbReference type="PaxDb" id="1198114-AciX9_1631"/>
<organism evidence="2">
    <name type="scientific">Granulicella tundricola (strain ATCC BAA-1859 / DSM 23138 / MP5ACTX9)</name>
    <dbReference type="NCBI Taxonomy" id="1198114"/>
    <lineage>
        <taxon>Bacteria</taxon>
        <taxon>Pseudomonadati</taxon>
        <taxon>Acidobacteriota</taxon>
        <taxon>Terriglobia</taxon>
        <taxon>Terriglobales</taxon>
        <taxon>Acidobacteriaceae</taxon>
        <taxon>Granulicella</taxon>
    </lineage>
</organism>
<dbReference type="AlphaFoldDB" id="E8WY56"/>
<accession>E8WY56</accession>
<proteinExistence type="predicted"/>
<dbReference type="Proteomes" id="UP000000343">
    <property type="component" value="Chromosome"/>
</dbReference>